<evidence type="ECO:0000256" key="5">
    <source>
        <dbReference type="ARBA" id="ARBA00023110"/>
    </source>
</evidence>
<dbReference type="Proteomes" id="UP000006008">
    <property type="component" value="Unassembled WGS sequence"/>
</dbReference>
<dbReference type="GO" id="GO:0005737">
    <property type="term" value="C:cytoplasm"/>
    <property type="evidence" value="ECO:0007669"/>
    <property type="project" value="UniProtKB-SubCell"/>
</dbReference>
<name>G5H656_9BACT</name>
<proteinExistence type="inferred from homology"/>
<dbReference type="RefSeq" id="WP_009133222.1">
    <property type="nucleotide sequence ID" value="NZ_CP102250.1"/>
</dbReference>
<evidence type="ECO:0000256" key="7">
    <source>
        <dbReference type="ARBA" id="ARBA00023235"/>
    </source>
</evidence>
<reference evidence="12 13" key="1">
    <citation type="submission" date="2011-08" db="EMBL/GenBank/DDBJ databases">
        <title>The Genome Sequence of Alistipes indistinctus YIT 12060.</title>
        <authorList>
            <consortium name="The Broad Institute Genome Sequencing Platform"/>
            <person name="Earl A."/>
            <person name="Ward D."/>
            <person name="Feldgarden M."/>
            <person name="Gevers D."/>
            <person name="Morotomi M."/>
            <person name="Young S.K."/>
            <person name="Zeng Q."/>
            <person name="Gargeya S."/>
            <person name="Fitzgerald M."/>
            <person name="Haas B."/>
            <person name="Abouelleil A."/>
            <person name="Alvarado L."/>
            <person name="Arachchi H.M."/>
            <person name="Berlin A."/>
            <person name="Brown A."/>
            <person name="Chapman S.B."/>
            <person name="Chen Z."/>
            <person name="Dunbar C."/>
            <person name="Freedman E."/>
            <person name="Gearin G."/>
            <person name="Gellesch M."/>
            <person name="Goldberg J."/>
            <person name="Griggs A."/>
            <person name="Gujja S."/>
            <person name="Heiman D."/>
            <person name="Howarth C."/>
            <person name="Larson L."/>
            <person name="Lui A."/>
            <person name="MacDonald P.J.P."/>
            <person name="Montmayeur A."/>
            <person name="Murphy C."/>
            <person name="Neiman D."/>
            <person name="Pearson M."/>
            <person name="Priest M."/>
            <person name="Roberts A."/>
            <person name="Saif S."/>
            <person name="Shea T."/>
            <person name="Shenoy N."/>
            <person name="Sisk P."/>
            <person name="Stolte C."/>
            <person name="Sykes S."/>
            <person name="Wortman J."/>
            <person name="Nusbaum C."/>
            <person name="Birren B."/>
        </authorList>
    </citation>
    <scope>NUCLEOTIDE SEQUENCE [LARGE SCALE GENOMIC DNA]</scope>
    <source>
        <strain evidence="12 13">YIT 12060</strain>
    </source>
</reference>
<keyword evidence="4" id="KW-0963">Cytoplasm</keyword>
<comment type="function">
    <text evidence="8">Also involved in hydrogenase metallocenter assembly, probably by participating in the nickel insertion step. This function in hydrogenase biosynthesis requires chaperone activity and the presence of the metal-binding domain, but not PPIase activity.</text>
</comment>
<dbReference type="EC" id="5.2.1.8" evidence="10"/>
<dbReference type="Gene3D" id="3.10.50.40">
    <property type="match status" value="1"/>
</dbReference>
<dbReference type="AlphaFoldDB" id="G5H656"/>
<evidence type="ECO:0000313" key="13">
    <source>
        <dbReference type="Proteomes" id="UP000006008"/>
    </source>
</evidence>
<keyword evidence="13" id="KW-1185">Reference proteome</keyword>
<dbReference type="PANTHER" id="PTHR47861:SF3">
    <property type="entry name" value="FKBP-TYPE PEPTIDYL-PROLYL CIS-TRANS ISOMERASE SLYD"/>
    <property type="match status" value="1"/>
</dbReference>
<dbReference type="PROSITE" id="PS50059">
    <property type="entry name" value="FKBP_PPIASE"/>
    <property type="match status" value="1"/>
</dbReference>
<dbReference type="PANTHER" id="PTHR47861">
    <property type="entry name" value="FKBP-TYPE PEPTIDYL-PROLYL CIS-TRANS ISOMERASE SLYD"/>
    <property type="match status" value="1"/>
</dbReference>
<dbReference type="EMBL" id="ADLD01000004">
    <property type="protein sequence ID" value="EHB93150.1"/>
    <property type="molecule type" value="Genomic_DNA"/>
</dbReference>
<gene>
    <name evidence="12" type="ORF">HMPREF9450_00416</name>
</gene>
<dbReference type="PATRIC" id="fig|742725.3.peg.461"/>
<comment type="catalytic activity">
    <reaction evidence="1 9 10">
        <text>[protein]-peptidylproline (omega=180) = [protein]-peptidylproline (omega=0)</text>
        <dbReference type="Rhea" id="RHEA:16237"/>
        <dbReference type="Rhea" id="RHEA-COMP:10747"/>
        <dbReference type="Rhea" id="RHEA-COMP:10748"/>
        <dbReference type="ChEBI" id="CHEBI:83833"/>
        <dbReference type="ChEBI" id="CHEBI:83834"/>
        <dbReference type="EC" id="5.2.1.8"/>
    </reaction>
</comment>
<sequence>MKIGEKEKTFVALSYELTVNGELVEKVTAESPLQFVYGAGFLLPKFEAHLKGLSKGDEFAFHLDTDDAYGPVIGEAVVDLPKEVFMVDGKVEDGLLEIGNQLPMSDNQGNRLVGVVKDVKDDVVTMDFNHPMAGKSLDFKGQVVEVREATPEDLGPMNAGCGCGDGCGDGCEDGCGDKEHKGGCSCGCH</sequence>
<protein>
    <recommendedName>
        <fullName evidence="10">Peptidyl-prolyl cis-trans isomerase</fullName>
        <ecNumber evidence="10">5.2.1.8</ecNumber>
    </recommendedName>
</protein>
<evidence type="ECO:0000256" key="1">
    <source>
        <dbReference type="ARBA" id="ARBA00000971"/>
    </source>
</evidence>
<dbReference type="InterPro" id="IPR001179">
    <property type="entry name" value="PPIase_FKBP_dom"/>
</dbReference>
<dbReference type="GO" id="GO:0003755">
    <property type="term" value="F:peptidyl-prolyl cis-trans isomerase activity"/>
    <property type="evidence" value="ECO:0007669"/>
    <property type="project" value="UniProtKB-UniRule"/>
</dbReference>
<dbReference type="GO" id="GO:0042026">
    <property type="term" value="P:protein refolding"/>
    <property type="evidence" value="ECO:0007669"/>
    <property type="project" value="UniProtKB-ARBA"/>
</dbReference>
<evidence type="ECO:0000256" key="8">
    <source>
        <dbReference type="ARBA" id="ARBA00037071"/>
    </source>
</evidence>
<comment type="subcellular location">
    <subcellularLocation>
        <location evidence="2">Cytoplasm</location>
    </subcellularLocation>
</comment>
<evidence type="ECO:0000259" key="11">
    <source>
        <dbReference type="PROSITE" id="PS50059"/>
    </source>
</evidence>
<dbReference type="Gene3D" id="2.40.10.330">
    <property type="match status" value="1"/>
</dbReference>
<keyword evidence="6" id="KW-0143">Chaperone</keyword>
<dbReference type="HOGENOM" id="CLU_098197_0_0_10"/>
<keyword evidence="7 9" id="KW-0413">Isomerase</keyword>
<accession>G5H656</accession>
<organism evidence="12 13">
    <name type="scientific">Alistipes indistinctus YIT 12060</name>
    <dbReference type="NCBI Taxonomy" id="742725"/>
    <lineage>
        <taxon>Bacteria</taxon>
        <taxon>Pseudomonadati</taxon>
        <taxon>Bacteroidota</taxon>
        <taxon>Bacteroidia</taxon>
        <taxon>Bacteroidales</taxon>
        <taxon>Rikenellaceae</taxon>
        <taxon>Alistipes</taxon>
    </lineage>
</organism>
<evidence type="ECO:0000313" key="12">
    <source>
        <dbReference type="EMBL" id="EHB93150.1"/>
    </source>
</evidence>
<dbReference type="OrthoDB" id="9808891at2"/>
<evidence type="ECO:0000256" key="2">
    <source>
        <dbReference type="ARBA" id="ARBA00004496"/>
    </source>
</evidence>
<comment type="caution">
    <text evidence="12">The sequence shown here is derived from an EMBL/GenBank/DDBJ whole genome shotgun (WGS) entry which is preliminary data.</text>
</comment>
<evidence type="ECO:0000256" key="6">
    <source>
        <dbReference type="ARBA" id="ARBA00023186"/>
    </source>
</evidence>
<evidence type="ECO:0000256" key="10">
    <source>
        <dbReference type="RuleBase" id="RU003915"/>
    </source>
</evidence>
<dbReference type="InterPro" id="IPR046357">
    <property type="entry name" value="PPIase_dom_sf"/>
</dbReference>
<evidence type="ECO:0000256" key="9">
    <source>
        <dbReference type="PROSITE-ProRule" id="PRU00277"/>
    </source>
</evidence>
<evidence type="ECO:0000256" key="4">
    <source>
        <dbReference type="ARBA" id="ARBA00022490"/>
    </source>
</evidence>
<dbReference type="eggNOG" id="COG1047">
    <property type="taxonomic scope" value="Bacteria"/>
</dbReference>
<dbReference type="Pfam" id="PF00254">
    <property type="entry name" value="FKBP_C"/>
    <property type="match status" value="1"/>
</dbReference>
<dbReference type="GeneID" id="92816838"/>
<comment type="similarity">
    <text evidence="3 10">Belongs to the FKBP-type PPIase family.</text>
</comment>
<dbReference type="STRING" id="742725.HMPREF9450_00416"/>
<evidence type="ECO:0000256" key="3">
    <source>
        <dbReference type="ARBA" id="ARBA00006577"/>
    </source>
</evidence>
<dbReference type="SUPFAM" id="SSF54534">
    <property type="entry name" value="FKBP-like"/>
    <property type="match status" value="1"/>
</dbReference>
<feature type="domain" description="PPIase FKBP-type" evidence="11">
    <location>
        <begin position="8"/>
        <end position="87"/>
    </location>
</feature>
<keyword evidence="5 9" id="KW-0697">Rotamase</keyword>
<dbReference type="InterPro" id="IPR048261">
    <property type="entry name" value="SlpA/SlyD-like_ins_sf"/>
</dbReference>